<dbReference type="OrthoDB" id="5905030at2759"/>
<proteinExistence type="predicted"/>
<dbReference type="AlphaFoldDB" id="A0A8S9ZSX7"/>
<dbReference type="EMBL" id="JABEBT010000026">
    <property type="protein sequence ID" value="KAF7636792.1"/>
    <property type="molecule type" value="Genomic_DNA"/>
</dbReference>
<evidence type="ECO:0000313" key="4">
    <source>
        <dbReference type="EMBL" id="KAF7636792.1"/>
    </source>
</evidence>
<feature type="coiled-coil region" evidence="1">
    <location>
        <begin position="181"/>
        <end position="208"/>
    </location>
</feature>
<feature type="compositionally biased region" description="Low complexity" evidence="2">
    <location>
        <begin position="68"/>
        <end position="77"/>
    </location>
</feature>
<evidence type="ECO:0000313" key="5">
    <source>
        <dbReference type="Proteomes" id="UP000605970"/>
    </source>
</evidence>
<keyword evidence="5" id="KW-1185">Reference proteome</keyword>
<feature type="compositionally biased region" description="Low complexity" evidence="2">
    <location>
        <begin position="123"/>
        <end position="157"/>
    </location>
</feature>
<keyword evidence="1" id="KW-0175">Coiled coil</keyword>
<keyword evidence="3" id="KW-0732">Signal</keyword>
<feature type="compositionally biased region" description="Basic and acidic residues" evidence="2">
    <location>
        <begin position="92"/>
        <end position="118"/>
    </location>
</feature>
<accession>A0A8S9ZSX7</accession>
<name>A0A8S9ZSX7_9BILA</name>
<sequence length="267" mass="30362">MVLKYFILFLLIIKIFADNSIDSNGNSDSNEPNDLQSNDMQQILNSFQTPQDFLDNKTFSEDKDNEDNNLINNTTENNENEGENEEEGTEEEGNRKEGNGEEGNEEKGNEEGNGKEGNDGEEGNNSFENDNNLNYLNNTSTNPYNEENENNNNSFENQSGQYSCVYEDGTVTENGNKRNLSNDEQQQIEEYFNKMREYEEQMLKDSANFMQNLGQFVKNQFENIFGSSGKSVLPTGFNKLQNKASEPPTIPCLCNNCDNVMLIQNKN</sequence>
<organism evidence="4 5">
    <name type="scientific">Meloidogyne graminicola</name>
    <dbReference type="NCBI Taxonomy" id="189291"/>
    <lineage>
        <taxon>Eukaryota</taxon>
        <taxon>Metazoa</taxon>
        <taxon>Ecdysozoa</taxon>
        <taxon>Nematoda</taxon>
        <taxon>Chromadorea</taxon>
        <taxon>Rhabditida</taxon>
        <taxon>Tylenchina</taxon>
        <taxon>Tylenchomorpha</taxon>
        <taxon>Tylenchoidea</taxon>
        <taxon>Meloidogynidae</taxon>
        <taxon>Meloidogyninae</taxon>
        <taxon>Meloidogyne</taxon>
    </lineage>
</organism>
<gene>
    <name evidence="4" type="ORF">Mgra_00003738</name>
</gene>
<dbReference type="Proteomes" id="UP000605970">
    <property type="component" value="Unassembled WGS sequence"/>
</dbReference>
<feature type="chain" id="PRO_5035831783" evidence="3">
    <location>
        <begin position="18"/>
        <end position="267"/>
    </location>
</feature>
<evidence type="ECO:0000256" key="3">
    <source>
        <dbReference type="SAM" id="SignalP"/>
    </source>
</evidence>
<comment type="caution">
    <text evidence="4">The sequence shown here is derived from an EMBL/GenBank/DDBJ whole genome shotgun (WGS) entry which is preliminary data.</text>
</comment>
<evidence type="ECO:0000256" key="1">
    <source>
        <dbReference type="SAM" id="Coils"/>
    </source>
</evidence>
<protein>
    <submittedName>
        <fullName evidence="4">Uncharacterized protein</fullName>
    </submittedName>
</protein>
<feature type="signal peptide" evidence="3">
    <location>
        <begin position="1"/>
        <end position="17"/>
    </location>
</feature>
<evidence type="ECO:0000256" key="2">
    <source>
        <dbReference type="SAM" id="MobiDB-lite"/>
    </source>
</evidence>
<feature type="compositionally biased region" description="Acidic residues" evidence="2">
    <location>
        <begin position="78"/>
        <end position="91"/>
    </location>
</feature>
<reference evidence="4" key="1">
    <citation type="journal article" date="2020" name="Ecol. Evol.">
        <title>Genome structure and content of the rice root-knot nematode (Meloidogyne graminicola).</title>
        <authorList>
            <person name="Phan N.T."/>
            <person name="Danchin E.G.J."/>
            <person name="Klopp C."/>
            <person name="Perfus-Barbeoch L."/>
            <person name="Kozlowski D.K."/>
            <person name="Koutsovoulos G.D."/>
            <person name="Lopez-Roques C."/>
            <person name="Bouchez O."/>
            <person name="Zahm M."/>
            <person name="Besnard G."/>
            <person name="Bellafiore S."/>
        </authorList>
    </citation>
    <scope>NUCLEOTIDE SEQUENCE</scope>
    <source>
        <strain evidence="4">VN-18</strain>
    </source>
</reference>
<feature type="region of interest" description="Disordered" evidence="2">
    <location>
        <begin position="53"/>
        <end position="159"/>
    </location>
</feature>